<dbReference type="InterPro" id="IPR018962">
    <property type="entry name" value="DUF1995"/>
</dbReference>
<feature type="domain" description="DUF1995" evidence="1">
    <location>
        <begin position="50"/>
        <end position="259"/>
    </location>
</feature>
<dbReference type="PANTHER" id="PTHR35509:SF4">
    <property type="entry name" value="DUF1995 DOMAIN-CONTAINING PROTEIN"/>
    <property type="match status" value="1"/>
</dbReference>
<dbReference type="Proteomes" id="UP001314263">
    <property type="component" value="Unassembled WGS sequence"/>
</dbReference>
<dbReference type="Pfam" id="PF09353">
    <property type="entry name" value="DUF1995"/>
    <property type="match status" value="1"/>
</dbReference>
<dbReference type="PANTHER" id="PTHR35509">
    <property type="entry name" value="DOMAIN PROTEIN, PUTATIVE (DUF1995)-RELATED"/>
    <property type="match status" value="1"/>
</dbReference>
<dbReference type="AlphaFoldDB" id="A0AAV1HXY1"/>
<keyword evidence="3" id="KW-1185">Reference proteome</keyword>
<reference evidence="2 3" key="1">
    <citation type="submission" date="2023-10" db="EMBL/GenBank/DDBJ databases">
        <authorList>
            <person name="Maclean D."/>
            <person name="Macfadyen A."/>
        </authorList>
    </citation>
    <scope>NUCLEOTIDE SEQUENCE [LARGE SCALE GENOMIC DNA]</scope>
</reference>
<dbReference type="InterPro" id="IPR053021">
    <property type="entry name" value="Chloroplast_ADK"/>
</dbReference>
<evidence type="ECO:0000313" key="2">
    <source>
        <dbReference type="EMBL" id="CAK0745057.1"/>
    </source>
</evidence>
<evidence type="ECO:0000313" key="3">
    <source>
        <dbReference type="Proteomes" id="UP001314263"/>
    </source>
</evidence>
<name>A0AAV1HXY1_9CHLO</name>
<proteinExistence type="predicted"/>
<gene>
    <name evidence="2" type="ORF">CVIRNUC_001593</name>
</gene>
<evidence type="ECO:0000259" key="1">
    <source>
        <dbReference type="Pfam" id="PF09353"/>
    </source>
</evidence>
<comment type="caution">
    <text evidence="2">The sequence shown here is derived from an EMBL/GenBank/DDBJ whole genome shotgun (WGS) entry which is preliminary data.</text>
</comment>
<accession>A0AAV1HXY1</accession>
<protein>
    <recommendedName>
        <fullName evidence="1">DUF1995 domain-containing protein</fullName>
    </recommendedName>
</protein>
<sequence length="294" mass="32583">MGAALLNQHRVVCPKPFTDLRQFRIVKTKGGIVHANKNKEAGASPKQYLPRSAEEVVDQALGACRRAYADGIRRQQLELLLPLIGATDLDDWPGGIRQQFKAASPMVEGLLKGLKKEDGLQGPLSSRVLDQGDAVGAWYGKDQGGPLAAVLFATSETLKQVREIAEKVGDGGLILLINPQWQSGNLVSDFGIGPWRRRAEDLVASFEDTYTLKQIRISGDNVRLLHTYPGGWQVYLAPDGQEPQLLTVLDQRPSYKDLQELLRETEGSSSGKTWVERIKSEFAFNRDSLDDYRK</sequence>
<dbReference type="EMBL" id="CAUYUE010000002">
    <property type="protein sequence ID" value="CAK0745057.1"/>
    <property type="molecule type" value="Genomic_DNA"/>
</dbReference>
<organism evidence="2 3">
    <name type="scientific">Coccomyxa viridis</name>
    <dbReference type="NCBI Taxonomy" id="1274662"/>
    <lineage>
        <taxon>Eukaryota</taxon>
        <taxon>Viridiplantae</taxon>
        <taxon>Chlorophyta</taxon>
        <taxon>core chlorophytes</taxon>
        <taxon>Trebouxiophyceae</taxon>
        <taxon>Trebouxiophyceae incertae sedis</taxon>
        <taxon>Coccomyxaceae</taxon>
        <taxon>Coccomyxa</taxon>
    </lineage>
</organism>